<dbReference type="Pfam" id="PF17921">
    <property type="entry name" value="Integrase_H2C2"/>
    <property type="match status" value="1"/>
</dbReference>
<dbReference type="Gene3D" id="3.30.420.10">
    <property type="entry name" value="Ribonuclease H-like superfamily/Ribonuclease H"/>
    <property type="match status" value="1"/>
</dbReference>
<dbReference type="Gene3D" id="1.10.340.70">
    <property type="match status" value="1"/>
</dbReference>
<evidence type="ECO:0000256" key="4">
    <source>
        <dbReference type="ARBA" id="ARBA00022801"/>
    </source>
</evidence>
<dbReference type="GO" id="GO:0006310">
    <property type="term" value="P:DNA recombination"/>
    <property type="evidence" value="ECO:0007669"/>
    <property type="project" value="UniProtKB-KW"/>
</dbReference>
<dbReference type="InterPro" id="IPR001584">
    <property type="entry name" value="Integrase_cat-core"/>
</dbReference>
<feature type="domain" description="Integrase catalytic" evidence="13">
    <location>
        <begin position="492"/>
        <end position="662"/>
    </location>
</feature>
<keyword evidence="5" id="KW-0460">Magnesium</keyword>
<feature type="region of interest" description="Disordered" evidence="11">
    <location>
        <begin position="851"/>
        <end position="879"/>
    </location>
</feature>
<evidence type="ECO:0000259" key="12">
    <source>
        <dbReference type="PROSITE" id="PS50013"/>
    </source>
</evidence>
<feature type="compositionally biased region" description="Basic residues" evidence="11">
    <location>
        <begin position="855"/>
        <end position="865"/>
    </location>
</feature>
<feature type="compositionally biased region" description="Low complexity" evidence="11">
    <location>
        <begin position="28"/>
        <end position="43"/>
    </location>
</feature>
<dbReference type="GO" id="GO:0003677">
    <property type="term" value="F:DNA binding"/>
    <property type="evidence" value="ECO:0007669"/>
    <property type="project" value="UniProtKB-KW"/>
</dbReference>
<dbReference type="Pfam" id="PF24626">
    <property type="entry name" value="SH3_Tf2-1"/>
    <property type="match status" value="1"/>
</dbReference>
<feature type="compositionally biased region" description="Basic and acidic residues" evidence="11">
    <location>
        <begin position="869"/>
        <end position="879"/>
    </location>
</feature>
<keyword evidence="8" id="KW-0548">Nucleotidyltransferase</keyword>
<feature type="region of interest" description="Disordered" evidence="11">
    <location>
        <begin position="15"/>
        <end position="71"/>
    </location>
</feature>
<dbReference type="InterPro" id="IPR000953">
    <property type="entry name" value="Chromo/chromo_shadow_dom"/>
</dbReference>
<dbReference type="InterPro" id="IPR016197">
    <property type="entry name" value="Chromo-like_dom_sf"/>
</dbReference>
<evidence type="ECO:0000256" key="6">
    <source>
        <dbReference type="ARBA" id="ARBA00022908"/>
    </source>
</evidence>
<dbReference type="GO" id="GO:0004190">
    <property type="term" value="F:aspartic-type endopeptidase activity"/>
    <property type="evidence" value="ECO:0007669"/>
    <property type="project" value="UniProtKB-KW"/>
</dbReference>
<dbReference type="Proteomes" id="UP000320475">
    <property type="component" value="Unassembled WGS sequence"/>
</dbReference>
<feature type="compositionally biased region" description="Polar residues" evidence="11">
    <location>
        <begin position="397"/>
        <end position="424"/>
    </location>
</feature>
<dbReference type="GO" id="GO:0005634">
    <property type="term" value="C:nucleus"/>
    <property type="evidence" value="ECO:0007669"/>
    <property type="project" value="UniProtKB-ARBA"/>
</dbReference>
<evidence type="ECO:0000256" key="11">
    <source>
        <dbReference type="SAM" id="MobiDB-lite"/>
    </source>
</evidence>
<dbReference type="InterPro" id="IPR023780">
    <property type="entry name" value="Chromo_domain"/>
</dbReference>
<dbReference type="PANTHER" id="PTHR37984:SF15">
    <property type="entry name" value="INTEGRASE CATALYTIC DOMAIN-CONTAINING PROTEIN"/>
    <property type="match status" value="1"/>
</dbReference>
<dbReference type="PROSITE" id="PS50994">
    <property type="entry name" value="INTEGRASE"/>
    <property type="match status" value="1"/>
</dbReference>
<dbReference type="FunFam" id="1.10.340.70:FF:000001">
    <property type="entry name" value="Retrovirus-related Pol polyprotein from transposon gypsy-like Protein"/>
    <property type="match status" value="1"/>
</dbReference>
<dbReference type="OrthoDB" id="425619at2759"/>
<evidence type="ECO:0000256" key="2">
    <source>
        <dbReference type="ARBA" id="ARBA00022723"/>
    </source>
</evidence>
<keyword evidence="8" id="KW-0239">DNA-directed DNA polymerase</keyword>
<dbReference type="InterPro" id="IPR056924">
    <property type="entry name" value="SH3_Tf2-1"/>
</dbReference>
<evidence type="ECO:0000313" key="15">
    <source>
        <dbReference type="Proteomes" id="UP000320475"/>
    </source>
</evidence>
<feature type="domain" description="Chromo" evidence="12">
    <location>
        <begin position="809"/>
        <end position="867"/>
    </location>
</feature>
<dbReference type="PANTHER" id="PTHR37984">
    <property type="entry name" value="PROTEIN CBG26694"/>
    <property type="match status" value="1"/>
</dbReference>
<dbReference type="EMBL" id="QEAM01000332">
    <property type="protein sequence ID" value="TPX41265.1"/>
    <property type="molecule type" value="Genomic_DNA"/>
</dbReference>
<dbReference type="PROSITE" id="PS50013">
    <property type="entry name" value="CHROMO_2"/>
    <property type="match status" value="1"/>
</dbReference>
<dbReference type="InterPro" id="IPR043502">
    <property type="entry name" value="DNA/RNA_pol_sf"/>
</dbReference>
<evidence type="ECO:0000256" key="5">
    <source>
        <dbReference type="ARBA" id="ARBA00022842"/>
    </source>
</evidence>
<keyword evidence="10" id="KW-0233">DNA recombination</keyword>
<dbReference type="GO" id="GO:0015074">
    <property type="term" value="P:DNA integration"/>
    <property type="evidence" value="ECO:0007669"/>
    <property type="project" value="UniProtKB-KW"/>
</dbReference>
<feature type="region of interest" description="Disordered" evidence="11">
    <location>
        <begin position="390"/>
        <end position="426"/>
    </location>
</feature>
<keyword evidence="1" id="KW-0645">Protease</keyword>
<evidence type="ECO:0000256" key="9">
    <source>
        <dbReference type="ARBA" id="ARBA00023125"/>
    </source>
</evidence>
<evidence type="ECO:0000256" key="7">
    <source>
        <dbReference type="ARBA" id="ARBA00022918"/>
    </source>
</evidence>
<keyword evidence="8" id="KW-0808">Transferase</keyword>
<comment type="caution">
    <text evidence="14">The sequence shown here is derived from an EMBL/GenBank/DDBJ whole genome shotgun (WGS) entry which is preliminary data.</text>
</comment>
<keyword evidence="6" id="KW-0229">DNA integration</keyword>
<dbReference type="Gene3D" id="3.10.20.370">
    <property type="match status" value="1"/>
</dbReference>
<keyword evidence="3" id="KW-0064">Aspartyl protease</keyword>
<dbReference type="Pfam" id="PF00385">
    <property type="entry name" value="Chromo"/>
    <property type="match status" value="1"/>
</dbReference>
<evidence type="ECO:0000256" key="10">
    <source>
        <dbReference type="ARBA" id="ARBA00023172"/>
    </source>
</evidence>
<dbReference type="Gene3D" id="2.40.50.40">
    <property type="match status" value="1"/>
</dbReference>
<keyword evidence="9" id="KW-0238">DNA-binding</keyword>
<sequence length="879" mass="101491">MRGCGALTAILQSSNYSQPSTQHHGGNSSYSPRSISTSPLSTSHPRPKTVWSDPSRAGPYTSNPDTPTYRLREENGWCTRCGMGNHRQSECKVYPRLDREGRSIPGKQHFEKWATMREQQEGKSLRTRLNRLYVVEGDDNTVAGEGKNEIDPIAQYLGEVRILTSEARSHRSQFLVPFTISIPSKEPIIGEALLDSGATSSCMNAVFAENTKFHWGPKEQEAFEKIKEILTADVFLMFPDHEKLFYLFFDSSDLGTGAVLQQEDEFNRLRPIEYYSYKWNKSEYNYSTPDKELYGLILALKHWYHLLFGSKHTIFVQTDHKSLRDFSKTQLLKPRHARDPSFALTGKEFEERKSFQVLPNDMLTETEDTSTTALDNMLFEVDKDPLEIQDNEEDGSETASDTDGTTSPLDGSTRYCQPHQTDVSGDSEYQKNILELHHDSALAGHGGFRKTLEIILRKYWWKGIRTSVKTYIKECDQCQRGKGSTQSPMGKLKPLPIPEQNWLHITMDFIVKLPLSRRDENDVFSDSILVVVDRRSKMAHFIPTTESITAEQTARLVFDRIVCQHGVPRTILSDRGPQFRSHFWKAFLQLIGSKAVLTTAYHPEGDGQSERVNQMVESYLRLYSTYDQDKWVTVLPQAEFAYNNSHHTSIGMSPFMANFGYDLGLEFLEKGVELNPTWEVPSAKSLKDHFAKIQENLQLSLQTAQECYKKYADETRRPEEEFDVGQEVMISTKNLRTKRPSRKLEDKWIGPYYIKRKISPVTFEVHLPKNLRIHPIFHIHLLKRYHRSTDPNRALVKTPPIALEDQEGWIINDIIDVRTRRGKFEYLIDWKDFPPESRTWEPRHSLDDDSMLKEWHRRNPRKKSPFPKTDMRENLDEGG</sequence>
<organism evidence="14 15">
    <name type="scientific">Synchytrium endobioticum</name>
    <dbReference type="NCBI Taxonomy" id="286115"/>
    <lineage>
        <taxon>Eukaryota</taxon>
        <taxon>Fungi</taxon>
        <taxon>Fungi incertae sedis</taxon>
        <taxon>Chytridiomycota</taxon>
        <taxon>Chytridiomycota incertae sedis</taxon>
        <taxon>Chytridiomycetes</taxon>
        <taxon>Synchytriales</taxon>
        <taxon>Synchytriaceae</taxon>
        <taxon>Synchytrium</taxon>
    </lineage>
</organism>
<reference evidence="14 15" key="1">
    <citation type="journal article" date="2019" name="Sci. Rep.">
        <title>Comparative genomics of chytrid fungi reveal insights into the obligate biotrophic and pathogenic lifestyle of Synchytrium endobioticum.</title>
        <authorList>
            <person name="van de Vossenberg B.T.L.H."/>
            <person name="Warris S."/>
            <person name="Nguyen H.D.T."/>
            <person name="van Gent-Pelzer M.P.E."/>
            <person name="Joly D.L."/>
            <person name="van de Geest H.C."/>
            <person name="Bonants P.J.M."/>
            <person name="Smith D.S."/>
            <person name="Levesque C.A."/>
            <person name="van der Lee T.A.J."/>
        </authorList>
    </citation>
    <scope>NUCLEOTIDE SEQUENCE [LARGE SCALE GENOMIC DNA]</scope>
    <source>
        <strain evidence="14 15">LEV6574</strain>
    </source>
</reference>
<dbReference type="GO" id="GO:0046872">
    <property type="term" value="F:metal ion binding"/>
    <property type="evidence" value="ECO:0007669"/>
    <property type="project" value="UniProtKB-KW"/>
</dbReference>
<dbReference type="SUPFAM" id="SSF56672">
    <property type="entry name" value="DNA/RNA polymerases"/>
    <property type="match status" value="1"/>
</dbReference>
<feature type="compositionally biased region" description="Polar residues" evidence="11">
    <location>
        <begin position="15"/>
        <end position="27"/>
    </location>
</feature>
<dbReference type="SMART" id="SM00298">
    <property type="entry name" value="CHROMO"/>
    <property type="match status" value="1"/>
</dbReference>
<accession>A0A507CQ50</accession>
<evidence type="ECO:0000256" key="1">
    <source>
        <dbReference type="ARBA" id="ARBA00022670"/>
    </source>
</evidence>
<keyword evidence="4" id="KW-0378">Hydrolase</keyword>
<dbReference type="GO" id="GO:0003964">
    <property type="term" value="F:RNA-directed DNA polymerase activity"/>
    <property type="evidence" value="ECO:0007669"/>
    <property type="project" value="UniProtKB-KW"/>
</dbReference>
<dbReference type="InterPro" id="IPR041588">
    <property type="entry name" value="Integrase_H2C2"/>
</dbReference>
<evidence type="ECO:0000256" key="3">
    <source>
        <dbReference type="ARBA" id="ARBA00022750"/>
    </source>
</evidence>
<proteinExistence type="predicted"/>
<keyword evidence="2" id="KW-0479">Metal-binding</keyword>
<dbReference type="InterPro" id="IPR036397">
    <property type="entry name" value="RNaseH_sf"/>
</dbReference>
<dbReference type="Pfam" id="PF00665">
    <property type="entry name" value="rve"/>
    <property type="match status" value="1"/>
</dbReference>
<keyword evidence="7" id="KW-0695">RNA-directed DNA polymerase</keyword>
<dbReference type="AlphaFoldDB" id="A0A507CQ50"/>
<name>A0A507CQ50_9FUNG</name>
<dbReference type="FunFam" id="3.30.420.10:FF:000032">
    <property type="entry name" value="Retrovirus-related Pol polyprotein from transposon 297-like Protein"/>
    <property type="match status" value="1"/>
</dbReference>
<dbReference type="CDD" id="cd09274">
    <property type="entry name" value="RNase_HI_RT_Ty3"/>
    <property type="match status" value="1"/>
</dbReference>
<dbReference type="Pfam" id="PF17919">
    <property type="entry name" value="RT_RNaseH_2"/>
    <property type="match status" value="1"/>
</dbReference>
<dbReference type="InterPro" id="IPR050951">
    <property type="entry name" value="Retrovirus_Pol_polyprotein"/>
</dbReference>
<dbReference type="GO" id="GO:0006508">
    <property type="term" value="P:proteolysis"/>
    <property type="evidence" value="ECO:0007669"/>
    <property type="project" value="UniProtKB-KW"/>
</dbReference>
<protein>
    <recommendedName>
        <fullName evidence="16">Integrase catalytic domain-containing protein</fullName>
    </recommendedName>
</protein>
<dbReference type="GO" id="GO:0003887">
    <property type="term" value="F:DNA-directed DNA polymerase activity"/>
    <property type="evidence" value="ECO:0007669"/>
    <property type="project" value="UniProtKB-KW"/>
</dbReference>
<evidence type="ECO:0008006" key="16">
    <source>
        <dbReference type="Google" id="ProtNLM"/>
    </source>
</evidence>
<evidence type="ECO:0000259" key="13">
    <source>
        <dbReference type="PROSITE" id="PS50994"/>
    </source>
</evidence>
<gene>
    <name evidence="14" type="ORF">SeLEV6574_g06182</name>
</gene>
<dbReference type="SUPFAM" id="SSF53098">
    <property type="entry name" value="Ribonuclease H-like"/>
    <property type="match status" value="1"/>
</dbReference>
<dbReference type="VEuPathDB" id="FungiDB:SeMB42_g04788"/>
<evidence type="ECO:0000256" key="8">
    <source>
        <dbReference type="ARBA" id="ARBA00022932"/>
    </source>
</evidence>
<dbReference type="SUPFAM" id="SSF54160">
    <property type="entry name" value="Chromo domain-like"/>
    <property type="match status" value="1"/>
</dbReference>
<dbReference type="InterPro" id="IPR041577">
    <property type="entry name" value="RT_RNaseH_2"/>
</dbReference>
<dbReference type="CDD" id="cd00024">
    <property type="entry name" value="CD_CSD"/>
    <property type="match status" value="1"/>
</dbReference>
<evidence type="ECO:0000313" key="14">
    <source>
        <dbReference type="EMBL" id="TPX41265.1"/>
    </source>
</evidence>
<dbReference type="InterPro" id="IPR012337">
    <property type="entry name" value="RNaseH-like_sf"/>
</dbReference>